<feature type="region of interest" description="Disordered" evidence="6">
    <location>
        <begin position="221"/>
        <end position="245"/>
    </location>
</feature>
<dbReference type="GO" id="GO:0030687">
    <property type="term" value="C:preribosome, large subunit precursor"/>
    <property type="evidence" value="ECO:0007669"/>
    <property type="project" value="TreeGrafter"/>
</dbReference>
<comment type="function">
    <text evidence="1 5">Component of the ribosome assembly machinery. Nuclear paralog of the ribosomal protein P0, it binds pre-60S subunits at an early stage of assembly in the nucleolus, and is replaced by P0 in cytoplasmic pre-60S subunits and mature 80S ribosomes.</text>
</comment>
<keyword evidence="5" id="KW-0690">Ribosome biogenesis</keyword>
<gene>
    <name evidence="8" type="ORF">RDWZM_002333</name>
</gene>
<proteinExistence type="inferred from homology"/>
<dbReference type="FunFam" id="3.30.70.1730:FF:000005">
    <property type="entry name" value="Ribosome assembly factor mrt4"/>
    <property type="match status" value="1"/>
</dbReference>
<evidence type="ECO:0000256" key="3">
    <source>
        <dbReference type="ARBA" id="ARBA00022490"/>
    </source>
</evidence>
<dbReference type="Gene3D" id="3.30.70.1730">
    <property type="match status" value="1"/>
</dbReference>
<evidence type="ECO:0000313" key="9">
    <source>
        <dbReference type="Proteomes" id="UP001142055"/>
    </source>
</evidence>
<evidence type="ECO:0000256" key="1">
    <source>
        <dbReference type="ARBA" id="ARBA00004046"/>
    </source>
</evidence>
<dbReference type="InterPro" id="IPR040637">
    <property type="entry name" value="Ribosomal_uL10-like_insert"/>
</dbReference>
<dbReference type="CDD" id="cd05796">
    <property type="entry name" value="Ribosomal_P0_like"/>
    <property type="match status" value="1"/>
</dbReference>
<dbReference type="Pfam" id="PF00466">
    <property type="entry name" value="Ribosomal_L10"/>
    <property type="match status" value="1"/>
</dbReference>
<dbReference type="GO" id="GO:0005737">
    <property type="term" value="C:cytoplasm"/>
    <property type="evidence" value="ECO:0007669"/>
    <property type="project" value="UniProtKB-SubCell"/>
</dbReference>
<dbReference type="Proteomes" id="UP001142055">
    <property type="component" value="Chromosome 1"/>
</dbReference>
<keyword evidence="3 5" id="KW-0963">Cytoplasm</keyword>
<evidence type="ECO:0000256" key="2">
    <source>
        <dbReference type="ARBA" id="ARBA00008889"/>
    </source>
</evidence>
<dbReference type="GO" id="GO:0003723">
    <property type="term" value="F:RNA binding"/>
    <property type="evidence" value="ECO:0007669"/>
    <property type="project" value="TreeGrafter"/>
</dbReference>
<feature type="compositionally biased region" description="Acidic residues" evidence="6">
    <location>
        <begin position="230"/>
        <end position="245"/>
    </location>
</feature>
<dbReference type="InterPro" id="IPR001790">
    <property type="entry name" value="Ribosomal_uL10"/>
</dbReference>
<dbReference type="PANTHER" id="PTHR45841">
    <property type="entry name" value="MRNA TURNOVER PROTEIN 4 MRTO4"/>
    <property type="match status" value="1"/>
</dbReference>
<dbReference type="EMBL" id="JAPWDV010000001">
    <property type="protein sequence ID" value="KAJ6223788.1"/>
    <property type="molecule type" value="Genomic_DNA"/>
</dbReference>
<dbReference type="AlphaFoldDB" id="A0A9Q0MCK4"/>
<dbReference type="InterPro" id="IPR043141">
    <property type="entry name" value="Ribosomal_uL10-like_sf"/>
</dbReference>
<dbReference type="OMA" id="LEWAENY"/>
<sequence>MPKSKRNRLVSLTATRKKGFAETKASLVNEIHECADQYARIMVFRIDNMRNAKLKELRTDLRYSRFFFGKNKVMSIGLGRTEAEEYKENLHKIVPCLNGQCGLLFTNSSKEEILKFFDSYRQKDYARTGDLATETVELYAGPLSQFSHSIEPYLRELGMPTSLQKGVVTLLKDFQFAKKEMHSLQNKHKLLEKKTAEFRVKIDAIWSNDGTFELLQKNNINENNNLNDSMSDEDGDDDDDDDDDD</sequence>
<comment type="subunit">
    <text evidence="5">Associates with the pre-60S ribosomal particle.</text>
</comment>
<comment type="subcellular location">
    <subcellularLocation>
        <location evidence="5">Cytoplasm</location>
    </subcellularLocation>
    <subcellularLocation>
        <location evidence="5">Nucleus</location>
        <location evidence="5">Nucleolus</location>
    </subcellularLocation>
</comment>
<accession>A0A9Q0MCK4</accession>
<evidence type="ECO:0000313" key="8">
    <source>
        <dbReference type="EMBL" id="KAJ6223788.1"/>
    </source>
</evidence>
<comment type="caution">
    <text evidence="8">The sequence shown here is derived from an EMBL/GenBank/DDBJ whole genome shotgun (WGS) entry which is preliminary data.</text>
</comment>
<comment type="similarity">
    <text evidence="2 5">Belongs to the universal ribosomal protein uL10 family.</text>
</comment>
<evidence type="ECO:0000256" key="4">
    <source>
        <dbReference type="ARBA" id="ARBA00023242"/>
    </source>
</evidence>
<keyword evidence="4 5" id="KW-0539">Nucleus</keyword>
<dbReference type="PANTHER" id="PTHR45841:SF1">
    <property type="entry name" value="MRNA TURNOVER PROTEIN 4 HOMOLOG"/>
    <property type="match status" value="1"/>
</dbReference>
<dbReference type="GO" id="GO:0000027">
    <property type="term" value="P:ribosomal large subunit assembly"/>
    <property type="evidence" value="ECO:0007669"/>
    <property type="project" value="InterPro"/>
</dbReference>
<dbReference type="InterPro" id="IPR043164">
    <property type="entry name" value="Ribosomal_uL10-like_insert_sf"/>
</dbReference>
<evidence type="ECO:0000256" key="5">
    <source>
        <dbReference type="RuleBase" id="RU364039"/>
    </source>
</evidence>
<dbReference type="Pfam" id="PF17777">
    <property type="entry name" value="RL10P_insert"/>
    <property type="match status" value="1"/>
</dbReference>
<dbReference type="GO" id="GO:0000956">
    <property type="term" value="P:nuclear-transcribed mRNA catabolic process"/>
    <property type="evidence" value="ECO:0007669"/>
    <property type="project" value="TreeGrafter"/>
</dbReference>
<dbReference type="SUPFAM" id="SSF160369">
    <property type="entry name" value="Ribosomal protein L10-like"/>
    <property type="match status" value="1"/>
</dbReference>
<reference evidence="8" key="1">
    <citation type="submission" date="2022-12" db="EMBL/GenBank/DDBJ databases">
        <title>Genome assemblies of Blomia tropicalis.</title>
        <authorList>
            <person name="Cui Y."/>
        </authorList>
    </citation>
    <scope>NUCLEOTIDE SEQUENCE</scope>
    <source>
        <tissue evidence="8">Adult mites</tissue>
    </source>
</reference>
<dbReference type="GO" id="GO:0006364">
    <property type="term" value="P:rRNA processing"/>
    <property type="evidence" value="ECO:0007669"/>
    <property type="project" value="TreeGrafter"/>
</dbReference>
<evidence type="ECO:0000256" key="6">
    <source>
        <dbReference type="SAM" id="MobiDB-lite"/>
    </source>
</evidence>
<name>A0A9Q0MCK4_BLOTA</name>
<evidence type="ECO:0000259" key="7">
    <source>
        <dbReference type="Pfam" id="PF17777"/>
    </source>
</evidence>
<dbReference type="GO" id="GO:0005730">
    <property type="term" value="C:nucleolus"/>
    <property type="evidence" value="ECO:0007669"/>
    <property type="project" value="UniProtKB-SubCell"/>
</dbReference>
<dbReference type="Gene3D" id="3.90.105.20">
    <property type="match status" value="1"/>
</dbReference>
<feature type="domain" description="Large ribosomal subunit protein uL10-like insertion" evidence="7">
    <location>
        <begin position="126"/>
        <end position="181"/>
    </location>
</feature>
<keyword evidence="9" id="KW-1185">Reference proteome</keyword>
<dbReference type="InterPro" id="IPR051742">
    <property type="entry name" value="Ribosome_Assembly_uL10"/>
</dbReference>
<organism evidence="8 9">
    <name type="scientific">Blomia tropicalis</name>
    <name type="common">Mite</name>
    <dbReference type="NCBI Taxonomy" id="40697"/>
    <lineage>
        <taxon>Eukaryota</taxon>
        <taxon>Metazoa</taxon>
        <taxon>Ecdysozoa</taxon>
        <taxon>Arthropoda</taxon>
        <taxon>Chelicerata</taxon>
        <taxon>Arachnida</taxon>
        <taxon>Acari</taxon>
        <taxon>Acariformes</taxon>
        <taxon>Sarcoptiformes</taxon>
        <taxon>Astigmata</taxon>
        <taxon>Glycyphagoidea</taxon>
        <taxon>Echimyopodidae</taxon>
        <taxon>Blomia</taxon>
    </lineage>
</organism>
<protein>
    <recommendedName>
        <fullName evidence="5">Ribosome assembly factor mrt4</fullName>
    </recommendedName>
</protein>
<dbReference type="InterPro" id="IPR033867">
    <property type="entry name" value="Mrt4"/>
</dbReference>